<accession>A0AAP2GE93</accession>
<gene>
    <name evidence="2" type="ORF">KK078_16220</name>
</gene>
<reference evidence="2 3" key="1">
    <citation type="submission" date="2021-05" db="EMBL/GenBank/DDBJ databases">
        <title>A Polyphasic approach of four new species of the genus Ohtaekwangia: Ohtaekwangia histidinii sp. nov., Ohtaekwangia cretensis sp. nov., Ohtaekwangia indiensis sp. nov., Ohtaekwangia reichenbachii sp. nov. from diverse environment.</title>
        <authorList>
            <person name="Octaviana S."/>
        </authorList>
    </citation>
    <scope>NUCLEOTIDE SEQUENCE [LARGE SCALE GENOMIC DNA]</scope>
    <source>
        <strain evidence="2 3">PWU37</strain>
    </source>
</reference>
<dbReference type="Pfam" id="PF18962">
    <property type="entry name" value="Por_Secre_tail"/>
    <property type="match status" value="1"/>
</dbReference>
<proteinExistence type="predicted"/>
<organism evidence="2 3">
    <name type="scientific">Dawidia soli</name>
    <dbReference type="NCBI Taxonomy" id="2782352"/>
    <lineage>
        <taxon>Bacteria</taxon>
        <taxon>Pseudomonadati</taxon>
        <taxon>Bacteroidota</taxon>
        <taxon>Cytophagia</taxon>
        <taxon>Cytophagales</taxon>
        <taxon>Chryseotaleaceae</taxon>
        <taxon>Dawidia</taxon>
    </lineage>
</organism>
<dbReference type="EMBL" id="JAHESC010000023">
    <property type="protein sequence ID" value="MBT1688117.1"/>
    <property type="molecule type" value="Genomic_DNA"/>
</dbReference>
<feature type="domain" description="Secretion system C-terminal sorting" evidence="1">
    <location>
        <begin position="407"/>
        <end position="474"/>
    </location>
</feature>
<sequence length="485" mass="54671">MRNFSADTELYAPQYSNPGQWGYILGQNHLYRQQFAEKYNVHGKVKIIGIIAYLAGSFENENNFVEFNVYSVGSTRLPDKKLASVQRLYKDLQLDGGAYYLPLTAPITVADSFYVTFNVQDYMHGGYDGDTLGLYCGLPGSRSEADLKKFGRNAVQAHNHVMEDWKDFYSQNFSPISTHFALFPVVEYSGQGTSTLKNHAVDAPLEVTKYNKAQGWGYILGHNYMYRQQYAERYDIKGNAEVSGIVTHLKGRYAHADTLAEFNVFNVSERHVPGRKLGGKKVPYGDLNVQGGTTTVLFDDPIAVTDSFYVSFNLFDYAHGGYEGDTIGLYMSVPGSRLVTDFKVAGRNVVQRHNHEFTDWVDFRTQNFTPFAVHFALYPIVTFKEDVPTGIEDNHIEQGGVRLLVPYPNPASEVLHIRYSLAKPSRVTLQVLDPKGNDARRYQLGYVPAENHEYELDVSEFPAGMYIYIIHVGGISLGSRFLVVH</sequence>
<dbReference type="AlphaFoldDB" id="A0AAP2GE93"/>
<dbReference type="InterPro" id="IPR026444">
    <property type="entry name" value="Secre_tail"/>
</dbReference>
<evidence type="ECO:0000313" key="2">
    <source>
        <dbReference type="EMBL" id="MBT1688117.1"/>
    </source>
</evidence>
<dbReference type="RefSeq" id="WP_254091345.1">
    <property type="nucleotide sequence ID" value="NZ_JAHESC010000023.1"/>
</dbReference>
<comment type="caution">
    <text evidence="2">The sequence shown here is derived from an EMBL/GenBank/DDBJ whole genome shotgun (WGS) entry which is preliminary data.</text>
</comment>
<keyword evidence="3" id="KW-1185">Reference proteome</keyword>
<evidence type="ECO:0000259" key="1">
    <source>
        <dbReference type="Pfam" id="PF18962"/>
    </source>
</evidence>
<protein>
    <submittedName>
        <fullName evidence="2">T9SS type A sorting domain-containing protein</fullName>
    </submittedName>
</protein>
<name>A0AAP2GE93_9BACT</name>
<dbReference type="Proteomes" id="UP001319180">
    <property type="component" value="Unassembled WGS sequence"/>
</dbReference>
<evidence type="ECO:0000313" key="3">
    <source>
        <dbReference type="Proteomes" id="UP001319180"/>
    </source>
</evidence>